<evidence type="ECO:0000259" key="3">
    <source>
        <dbReference type="Pfam" id="PF00589"/>
    </source>
</evidence>
<feature type="domain" description="Tyr recombinase" evidence="3">
    <location>
        <begin position="24"/>
        <end position="65"/>
    </location>
</feature>
<dbReference type="RefSeq" id="WP_167967887.1">
    <property type="nucleotide sequence ID" value="NZ_BHZG01000001.1"/>
</dbReference>
<protein>
    <submittedName>
        <fullName evidence="4">Tyrosine-type recombinase/integrase</fullName>
    </submittedName>
</protein>
<evidence type="ECO:0000313" key="5">
    <source>
        <dbReference type="Proteomes" id="UP000578686"/>
    </source>
</evidence>
<reference evidence="4 5" key="1">
    <citation type="submission" date="2020-03" db="EMBL/GenBank/DDBJ databases">
        <title>Draft genome of Streptomyces sp. ventii, isolated from the Axial Seamount in the Pacific Ocean, and resequencing of the two type strains Streptomyces lonarensis strain NCL 716 and Streptomyces bohaiensis strain 11A07.</title>
        <authorList>
            <person name="Loughran R.M."/>
            <person name="Pfannmuller K.M."/>
            <person name="Wasson B.J."/>
            <person name="Deadmond M.C."/>
            <person name="Paddock B.E."/>
            <person name="Koyack M.J."/>
            <person name="Gallegos D.A."/>
            <person name="Mitchell E.A."/>
            <person name="Ushijima B."/>
            <person name="Saw J.H."/>
            <person name="Mcphail K.L."/>
            <person name="Videau P."/>
        </authorList>
    </citation>
    <scope>NUCLEOTIDE SEQUENCE [LARGE SCALE GENOMIC DNA]</scope>
    <source>
        <strain evidence="4 5">NCL716</strain>
    </source>
</reference>
<accession>A0A7X6CXW1</accession>
<proteinExistence type="predicted"/>
<evidence type="ECO:0000313" key="4">
    <source>
        <dbReference type="EMBL" id="NJQ04582.1"/>
    </source>
</evidence>
<sequence>MRSGPPSCCTGGRPLELPPPPDRVPHDLGHSTATLLLEQGVELVVIKELLGHAHISVNATAYVRLRLQLDVVDTLRAELGSTENTQAARCDGDEPPPCAAVVRYVAVNYCCHPTQKPHQDASGEASFCLAHLTRTG</sequence>
<keyword evidence="1" id="KW-0233">DNA recombination</keyword>
<keyword evidence="5" id="KW-1185">Reference proteome</keyword>
<name>A0A7X6CXW1_9ACTN</name>
<dbReference type="GO" id="GO:0015074">
    <property type="term" value="P:DNA integration"/>
    <property type="evidence" value="ECO:0007669"/>
    <property type="project" value="InterPro"/>
</dbReference>
<gene>
    <name evidence="4" type="ORF">HCN56_03040</name>
</gene>
<dbReference type="EMBL" id="JAAVJD010000010">
    <property type="protein sequence ID" value="NJQ04582.1"/>
    <property type="molecule type" value="Genomic_DNA"/>
</dbReference>
<evidence type="ECO:0000256" key="2">
    <source>
        <dbReference type="SAM" id="MobiDB-lite"/>
    </source>
</evidence>
<dbReference type="GO" id="GO:0003677">
    <property type="term" value="F:DNA binding"/>
    <property type="evidence" value="ECO:0007669"/>
    <property type="project" value="InterPro"/>
</dbReference>
<dbReference type="InterPro" id="IPR011010">
    <property type="entry name" value="DNA_brk_join_enz"/>
</dbReference>
<evidence type="ECO:0000256" key="1">
    <source>
        <dbReference type="ARBA" id="ARBA00023172"/>
    </source>
</evidence>
<dbReference type="Pfam" id="PF00589">
    <property type="entry name" value="Phage_integrase"/>
    <property type="match status" value="1"/>
</dbReference>
<feature type="region of interest" description="Disordered" evidence="2">
    <location>
        <begin position="1"/>
        <end position="27"/>
    </location>
</feature>
<dbReference type="GO" id="GO:0006310">
    <property type="term" value="P:DNA recombination"/>
    <property type="evidence" value="ECO:0007669"/>
    <property type="project" value="UniProtKB-KW"/>
</dbReference>
<dbReference type="Proteomes" id="UP000578686">
    <property type="component" value="Unassembled WGS sequence"/>
</dbReference>
<dbReference type="AlphaFoldDB" id="A0A7X6CXW1"/>
<dbReference type="InterPro" id="IPR002104">
    <property type="entry name" value="Integrase_catalytic"/>
</dbReference>
<organism evidence="4 5">
    <name type="scientific">Streptomyces lonarensis</name>
    <dbReference type="NCBI Taxonomy" id="700599"/>
    <lineage>
        <taxon>Bacteria</taxon>
        <taxon>Bacillati</taxon>
        <taxon>Actinomycetota</taxon>
        <taxon>Actinomycetes</taxon>
        <taxon>Kitasatosporales</taxon>
        <taxon>Streptomycetaceae</taxon>
        <taxon>Streptomyces</taxon>
    </lineage>
</organism>
<dbReference type="InterPro" id="IPR013762">
    <property type="entry name" value="Integrase-like_cat_sf"/>
</dbReference>
<dbReference type="SUPFAM" id="SSF56349">
    <property type="entry name" value="DNA breaking-rejoining enzymes"/>
    <property type="match status" value="1"/>
</dbReference>
<dbReference type="Gene3D" id="1.10.443.10">
    <property type="entry name" value="Intergrase catalytic core"/>
    <property type="match status" value="1"/>
</dbReference>
<comment type="caution">
    <text evidence="4">The sequence shown here is derived from an EMBL/GenBank/DDBJ whole genome shotgun (WGS) entry which is preliminary data.</text>
</comment>